<dbReference type="AlphaFoldDB" id="A0AAN8GEK5"/>
<keyword evidence="3" id="KW-1185">Reference proteome</keyword>
<comment type="caution">
    <text evidence="2">The sequence shown here is derived from an EMBL/GenBank/DDBJ whole genome shotgun (WGS) entry which is preliminary data.</text>
</comment>
<feature type="non-terminal residue" evidence="2">
    <location>
        <position position="1"/>
    </location>
</feature>
<evidence type="ECO:0000313" key="2">
    <source>
        <dbReference type="EMBL" id="KAK5985088.1"/>
    </source>
</evidence>
<feature type="region of interest" description="Disordered" evidence="1">
    <location>
        <begin position="54"/>
        <end position="100"/>
    </location>
</feature>
<dbReference type="Proteomes" id="UP001331761">
    <property type="component" value="Unassembled WGS sequence"/>
</dbReference>
<sequence>TQMDLQDTLSALIRQPTAMQPTAFPFSAFLQHPLMTSLPFSLANIMEPSLLGVSPAEPQPAVTPKKARLDSPCSPLSQSSTVSSTQLSSPQASPVRKLAKPIPDEKKVALLKSETARLRLLLFSRQHLSAVTPTKTDNKSGCIDALLHGVSATVLPSDTEVQP</sequence>
<feature type="compositionally biased region" description="Low complexity" evidence="1">
    <location>
        <begin position="71"/>
        <end position="91"/>
    </location>
</feature>
<evidence type="ECO:0000313" key="3">
    <source>
        <dbReference type="Proteomes" id="UP001331761"/>
    </source>
</evidence>
<protein>
    <submittedName>
        <fullName evidence="2">BZIP domain-containing protein</fullName>
    </submittedName>
</protein>
<organism evidence="2 3">
    <name type="scientific">Trichostrongylus colubriformis</name>
    <name type="common">Black scour worm</name>
    <dbReference type="NCBI Taxonomy" id="6319"/>
    <lineage>
        <taxon>Eukaryota</taxon>
        <taxon>Metazoa</taxon>
        <taxon>Ecdysozoa</taxon>
        <taxon>Nematoda</taxon>
        <taxon>Chromadorea</taxon>
        <taxon>Rhabditida</taxon>
        <taxon>Rhabditina</taxon>
        <taxon>Rhabditomorpha</taxon>
        <taxon>Strongyloidea</taxon>
        <taxon>Trichostrongylidae</taxon>
        <taxon>Trichostrongylus</taxon>
    </lineage>
</organism>
<dbReference type="EMBL" id="WIXE01002130">
    <property type="protein sequence ID" value="KAK5985088.1"/>
    <property type="molecule type" value="Genomic_DNA"/>
</dbReference>
<accession>A0AAN8GEK5</accession>
<proteinExistence type="predicted"/>
<name>A0AAN8GEK5_TRICO</name>
<reference evidence="2 3" key="1">
    <citation type="submission" date="2019-10" db="EMBL/GenBank/DDBJ databases">
        <title>Assembly and Annotation for the nematode Trichostrongylus colubriformis.</title>
        <authorList>
            <person name="Martin J."/>
        </authorList>
    </citation>
    <scope>NUCLEOTIDE SEQUENCE [LARGE SCALE GENOMIC DNA]</scope>
    <source>
        <strain evidence="2">G859</strain>
        <tissue evidence="2">Whole worm</tissue>
    </source>
</reference>
<gene>
    <name evidence="2" type="ORF">GCK32_003179</name>
</gene>
<evidence type="ECO:0000256" key="1">
    <source>
        <dbReference type="SAM" id="MobiDB-lite"/>
    </source>
</evidence>